<feature type="region of interest" description="Disordered" evidence="4">
    <location>
        <begin position="61"/>
        <end position="85"/>
    </location>
</feature>
<evidence type="ECO:0000256" key="1">
    <source>
        <dbReference type="ARBA" id="ARBA00023015"/>
    </source>
</evidence>
<dbReference type="EMBL" id="CVMT01000010">
    <property type="protein sequence ID" value="CRG91576.1"/>
    <property type="molecule type" value="Genomic_DNA"/>
</dbReference>
<evidence type="ECO:0000256" key="3">
    <source>
        <dbReference type="ARBA" id="ARBA00023242"/>
    </source>
</evidence>
<sequence length="593" mass="66297">MQCDQTRPQCKRCTERGLTCPGYARVFKFQNEGPALQQRYSRSSGEPSSACKAAAVLSRTFPESETGGARSERPQDDERTQGLRRQRGYYMREGRRTNFQYKPIPLTIDEGISPSLTVQTLSAQQVQVFVNYLMTAWPCLFKCTETRVPMTWVEFVARRGSGSEYNPFDLGLRATTCLYMGVQHGDDRLEYAGRYLYGKSLRVLAARLSDVESEKADDVLAAAISLSVWEMYCGETEDSWLHHHAGIVEIMQLRGAKAHIDGFGRAIYIAYRGFAITAALLTGDTCFLEQAEWQEMSETIAVDNAKQPDSSLFTEIAERAFREMVKVPGFVKRVRHVWNMPAAKRKLIQPKLRQELITMRASLRALHTEFGITVATHGSPDNKDATFANDRRSEFIGPVPYAFFDGFSSLAIRGIRAGIILVDELLILLSPEPANQQLLREEVNILSRDEDEPSLSSSSTSLSSTPAEFGPPQPPSSSSSSRSSTTSPPKSYSYTSSSPASSPRSILDDTSNRTFPIQLESLMTPQHRKGPNTTWTDTIATSYGMLGVRIRIIEDVSDHDDDIYEVDEEEVEHEHEQQQSWTLPVGHGVSPRG</sequence>
<organism evidence="5 6">
    <name type="scientific">Talaromyces islandicus</name>
    <name type="common">Penicillium islandicum</name>
    <dbReference type="NCBI Taxonomy" id="28573"/>
    <lineage>
        <taxon>Eukaryota</taxon>
        <taxon>Fungi</taxon>
        <taxon>Dikarya</taxon>
        <taxon>Ascomycota</taxon>
        <taxon>Pezizomycotina</taxon>
        <taxon>Eurotiomycetes</taxon>
        <taxon>Eurotiomycetidae</taxon>
        <taxon>Eurotiales</taxon>
        <taxon>Trichocomaceae</taxon>
        <taxon>Talaromyces</taxon>
        <taxon>Talaromyces sect. Islandici</taxon>
    </lineage>
</organism>
<dbReference type="AlphaFoldDB" id="A0A0U1M9I3"/>
<keyword evidence="2" id="KW-0804">Transcription</keyword>
<dbReference type="STRING" id="28573.A0A0U1M9I3"/>
<evidence type="ECO:0000313" key="5">
    <source>
        <dbReference type="EMBL" id="CRG91576.1"/>
    </source>
</evidence>
<dbReference type="InterPro" id="IPR001138">
    <property type="entry name" value="Zn2Cys6_DnaBD"/>
</dbReference>
<evidence type="ECO:0000313" key="6">
    <source>
        <dbReference type="Proteomes" id="UP000054383"/>
    </source>
</evidence>
<dbReference type="PANTHER" id="PTHR38111">
    <property type="entry name" value="ZN(2)-C6 FUNGAL-TYPE DOMAIN-CONTAINING PROTEIN-RELATED"/>
    <property type="match status" value="1"/>
</dbReference>
<dbReference type="InterPro" id="IPR053178">
    <property type="entry name" value="Osmoadaptation_assoc"/>
</dbReference>
<dbReference type="Proteomes" id="UP000054383">
    <property type="component" value="Unassembled WGS sequence"/>
</dbReference>
<dbReference type="PANTHER" id="PTHR38111:SF10">
    <property type="entry name" value="C6 FINGER DOMAIN-CONTAINING PROTEIN"/>
    <property type="match status" value="1"/>
</dbReference>
<feature type="compositionally biased region" description="Basic and acidic residues" evidence="4">
    <location>
        <begin position="70"/>
        <end position="81"/>
    </location>
</feature>
<dbReference type="OMA" id="KCTETRV"/>
<evidence type="ECO:0000256" key="4">
    <source>
        <dbReference type="SAM" id="MobiDB-lite"/>
    </source>
</evidence>
<feature type="region of interest" description="Disordered" evidence="4">
    <location>
        <begin position="571"/>
        <end position="593"/>
    </location>
</feature>
<dbReference type="OrthoDB" id="191686at2759"/>
<feature type="region of interest" description="Disordered" evidence="4">
    <location>
        <begin position="448"/>
        <end position="510"/>
    </location>
</feature>
<name>A0A0U1M9I3_TALIS</name>
<feature type="compositionally biased region" description="Low complexity" evidence="4">
    <location>
        <begin position="454"/>
        <end position="465"/>
    </location>
</feature>
<keyword evidence="3" id="KW-0539">Nucleus</keyword>
<proteinExistence type="predicted"/>
<reference evidence="5 6" key="1">
    <citation type="submission" date="2015-04" db="EMBL/GenBank/DDBJ databases">
        <authorList>
            <person name="Syromyatnikov M.Y."/>
            <person name="Popov V.N."/>
        </authorList>
    </citation>
    <scope>NUCLEOTIDE SEQUENCE [LARGE SCALE GENOMIC DNA]</scope>
    <source>
        <strain evidence="5">WF-38-12</strain>
    </source>
</reference>
<keyword evidence="1" id="KW-0805">Transcription regulation</keyword>
<accession>A0A0U1M9I3</accession>
<gene>
    <name evidence="5" type="ORF">PISL3812_08626</name>
</gene>
<keyword evidence="6" id="KW-1185">Reference proteome</keyword>
<dbReference type="GO" id="GO:0000981">
    <property type="term" value="F:DNA-binding transcription factor activity, RNA polymerase II-specific"/>
    <property type="evidence" value="ECO:0007669"/>
    <property type="project" value="InterPro"/>
</dbReference>
<feature type="compositionally biased region" description="Low complexity" evidence="4">
    <location>
        <begin position="476"/>
        <end position="505"/>
    </location>
</feature>
<dbReference type="GO" id="GO:0008270">
    <property type="term" value="F:zinc ion binding"/>
    <property type="evidence" value="ECO:0007669"/>
    <property type="project" value="InterPro"/>
</dbReference>
<protein>
    <recommendedName>
        <fullName evidence="7">Zn(2)-C6 fungal-type domain-containing protein</fullName>
    </recommendedName>
</protein>
<evidence type="ECO:0000256" key="2">
    <source>
        <dbReference type="ARBA" id="ARBA00023163"/>
    </source>
</evidence>
<dbReference type="CDD" id="cd00067">
    <property type="entry name" value="GAL4"/>
    <property type="match status" value="1"/>
</dbReference>
<evidence type="ECO:0008006" key="7">
    <source>
        <dbReference type="Google" id="ProtNLM"/>
    </source>
</evidence>